<dbReference type="Proteomes" id="UP001176961">
    <property type="component" value="Unassembled WGS sequence"/>
</dbReference>
<accession>A0AA36HF43</accession>
<sequence length="432" mass="49001">MTTLVCEEPFSAAIESSLLTNVCHGCFKCSTHRKLKSCSRCSTVHYCSVKCQKKDWPDHSAECRCLKSYSPRVPSCFARLLARFYWKWSTQGSSVVSFNARRCCDLMDNCEKLIESTKHVEYFSSLFKILVDYMRGTDIVSDKKEMFSAYGKIVTNAFAITDATSRTLGTGLYLGISAQDHSCTPDVFVLFEGATAVMRSPEEGKRYDRSLTISYVDIMELTQERNKILHDQFCFQCFCSSCISKEEDSWKLSINTFCCKGGFCLVDPSNEWHPVCILCEKQVPISLKEAMDLNANAEVELNNKSPFGTASENELLEHWLEVFEKFVKVLSPFNTYLVGIAQKFLSAAECVNRVDLLCKYADFGLAAYRKYLPRGHPELTQRLRTAFLRKMQYCPATEFRSLLVEAHGSAILSHGEDHSITRELSSHLTLVQ</sequence>
<dbReference type="InterPro" id="IPR002893">
    <property type="entry name" value="Znf_MYND"/>
</dbReference>
<dbReference type="EMBL" id="CATQJL010000326">
    <property type="protein sequence ID" value="CAJ0609654.1"/>
    <property type="molecule type" value="Genomic_DNA"/>
</dbReference>
<dbReference type="AlphaFoldDB" id="A0AA36HF43"/>
<evidence type="ECO:0000256" key="4">
    <source>
        <dbReference type="PROSITE-ProRule" id="PRU00134"/>
    </source>
</evidence>
<evidence type="ECO:0000256" key="1">
    <source>
        <dbReference type="ARBA" id="ARBA00022723"/>
    </source>
</evidence>
<dbReference type="PANTHER" id="PTHR12197:SF251">
    <property type="entry name" value="EG:BACR7C10.4 PROTEIN"/>
    <property type="match status" value="1"/>
</dbReference>
<evidence type="ECO:0000313" key="7">
    <source>
        <dbReference type="Proteomes" id="UP001176961"/>
    </source>
</evidence>
<dbReference type="SUPFAM" id="SSF144232">
    <property type="entry name" value="HIT/MYND zinc finger-like"/>
    <property type="match status" value="1"/>
</dbReference>
<dbReference type="Gene3D" id="1.10.220.160">
    <property type="match status" value="1"/>
</dbReference>
<evidence type="ECO:0000256" key="2">
    <source>
        <dbReference type="ARBA" id="ARBA00022771"/>
    </source>
</evidence>
<dbReference type="SUPFAM" id="SSF82199">
    <property type="entry name" value="SET domain"/>
    <property type="match status" value="1"/>
</dbReference>
<name>A0AA36HF43_CYLNA</name>
<reference evidence="6" key="1">
    <citation type="submission" date="2023-07" db="EMBL/GenBank/DDBJ databases">
        <authorList>
            <consortium name="CYATHOMIX"/>
        </authorList>
    </citation>
    <scope>NUCLEOTIDE SEQUENCE</scope>
    <source>
        <strain evidence="6">N/A</strain>
    </source>
</reference>
<protein>
    <recommendedName>
        <fullName evidence="5">MYND-type domain-containing protein</fullName>
    </recommendedName>
</protein>
<dbReference type="Gene3D" id="2.170.270.10">
    <property type="entry name" value="SET domain"/>
    <property type="match status" value="1"/>
</dbReference>
<evidence type="ECO:0000256" key="3">
    <source>
        <dbReference type="ARBA" id="ARBA00022833"/>
    </source>
</evidence>
<dbReference type="GO" id="GO:0005634">
    <property type="term" value="C:nucleus"/>
    <property type="evidence" value="ECO:0007669"/>
    <property type="project" value="TreeGrafter"/>
</dbReference>
<evidence type="ECO:0000259" key="5">
    <source>
        <dbReference type="PROSITE" id="PS50865"/>
    </source>
</evidence>
<dbReference type="PANTHER" id="PTHR12197">
    <property type="entry name" value="HISTONE-LYSINE N-METHYLTRANSFERASE SMYD"/>
    <property type="match status" value="1"/>
</dbReference>
<gene>
    <name evidence="6" type="ORF">CYNAS_LOCUS21637</name>
</gene>
<comment type="caution">
    <text evidence="6">The sequence shown here is derived from an EMBL/GenBank/DDBJ whole genome shotgun (WGS) entry which is preliminary data.</text>
</comment>
<dbReference type="InterPro" id="IPR046341">
    <property type="entry name" value="SET_dom_sf"/>
</dbReference>
<keyword evidence="7" id="KW-1185">Reference proteome</keyword>
<dbReference type="PROSITE" id="PS01360">
    <property type="entry name" value="ZF_MYND_1"/>
    <property type="match status" value="1"/>
</dbReference>
<dbReference type="Gene3D" id="6.10.140.2220">
    <property type="match status" value="1"/>
</dbReference>
<dbReference type="Pfam" id="PF01753">
    <property type="entry name" value="zf-MYND"/>
    <property type="match status" value="1"/>
</dbReference>
<feature type="domain" description="MYND-type" evidence="5">
    <location>
        <begin position="23"/>
        <end position="63"/>
    </location>
</feature>
<organism evidence="6 7">
    <name type="scientific">Cylicocyclus nassatus</name>
    <name type="common">Nematode worm</name>
    <dbReference type="NCBI Taxonomy" id="53992"/>
    <lineage>
        <taxon>Eukaryota</taxon>
        <taxon>Metazoa</taxon>
        <taxon>Ecdysozoa</taxon>
        <taxon>Nematoda</taxon>
        <taxon>Chromadorea</taxon>
        <taxon>Rhabditida</taxon>
        <taxon>Rhabditina</taxon>
        <taxon>Rhabditomorpha</taxon>
        <taxon>Strongyloidea</taxon>
        <taxon>Strongylidae</taxon>
        <taxon>Cylicocyclus</taxon>
    </lineage>
</organism>
<proteinExistence type="predicted"/>
<keyword evidence="1" id="KW-0479">Metal-binding</keyword>
<keyword evidence="2 4" id="KW-0863">Zinc-finger</keyword>
<keyword evidence="3" id="KW-0862">Zinc</keyword>
<dbReference type="InterPro" id="IPR050869">
    <property type="entry name" value="H3K4_H4K5_MeTrfase"/>
</dbReference>
<evidence type="ECO:0000313" key="6">
    <source>
        <dbReference type="EMBL" id="CAJ0609654.1"/>
    </source>
</evidence>
<dbReference type="GO" id="GO:0008270">
    <property type="term" value="F:zinc ion binding"/>
    <property type="evidence" value="ECO:0007669"/>
    <property type="project" value="UniProtKB-KW"/>
</dbReference>
<dbReference type="PROSITE" id="PS50865">
    <property type="entry name" value="ZF_MYND_2"/>
    <property type="match status" value="1"/>
</dbReference>